<name>A0ABW7IJM2_9VIBR</name>
<dbReference type="CDD" id="cd02440">
    <property type="entry name" value="AdoMet_MTases"/>
    <property type="match status" value="1"/>
</dbReference>
<dbReference type="InterPro" id="IPR050602">
    <property type="entry name" value="Malonyl-ACP_OMT"/>
</dbReference>
<dbReference type="PANTHER" id="PTHR13090">
    <property type="entry name" value="ARGININE-HYDROXYLASE NDUFAF5, MITOCHONDRIAL"/>
    <property type="match status" value="1"/>
</dbReference>
<proteinExistence type="inferred from homology"/>
<comment type="pathway">
    <text evidence="2 8">Cofactor biosynthesis; biotin biosynthesis.</text>
</comment>
<reference evidence="10 11" key="1">
    <citation type="submission" date="2024-10" db="EMBL/GenBank/DDBJ databases">
        <authorList>
            <person name="Yibar A."/>
            <person name="Saticioglu I.B."/>
            <person name="Duman M."/>
            <person name="Ajmi N."/>
            <person name="Gurler F."/>
            <person name="Ay H."/>
            <person name="Onuk E."/>
            <person name="Guler S."/>
            <person name="Romalde J.L."/>
        </authorList>
    </citation>
    <scope>NUCLEOTIDE SEQUENCE [LARGE SCALE GENOMIC DNA]</scope>
    <source>
        <strain evidence="10 11">1-TCBS-B</strain>
    </source>
</reference>
<comment type="caution">
    <text evidence="10">The sequence shown here is derived from an EMBL/GenBank/DDBJ whole genome shotgun (WGS) entry which is preliminary data.</text>
</comment>
<evidence type="ECO:0000256" key="8">
    <source>
        <dbReference type="HAMAP-Rule" id="MF_00835"/>
    </source>
</evidence>
<dbReference type="InterPro" id="IPR029063">
    <property type="entry name" value="SAM-dependent_MTases_sf"/>
</dbReference>
<keyword evidence="4 8" id="KW-0489">Methyltransferase</keyword>
<dbReference type="EMBL" id="JBIHSF010000008">
    <property type="protein sequence ID" value="MFH0261824.1"/>
    <property type="molecule type" value="Genomic_DNA"/>
</dbReference>
<evidence type="ECO:0000256" key="1">
    <source>
        <dbReference type="ARBA" id="ARBA00000852"/>
    </source>
</evidence>
<dbReference type="RefSeq" id="WP_394629483.1">
    <property type="nucleotide sequence ID" value="NZ_JBIHSF010000008.1"/>
</dbReference>
<dbReference type="Proteomes" id="UP001607125">
    <property type="component" value="Unassembled WGS sequence"/>
</dbReference>
<dbReference type="EC" id="2.1.1.197" evidence="3 8"/>
<organism evidence="10 11">
    <name type="scientific">Vibrio barjaei</name>
    <dbReference type="NCBI Taxonomy" id="1676683"/>
    <lineage>
        <taxon>Bacteria</taxon>
        <taxon>Pseudomonadati</taxon>
        <taxon>Pseudomonadota</taxon>
        <taxon>Gammaproteobacteria</taxon>
        <taxon>Vibrionales</taxon>
        <taxon>Vibrionaceae</taxon>
        <taxon>Vibrio</taxon>
    </lineage>
</organism>
<gene>
    <name evidence="8 10" type="primary">bioC</name>
    <name evidence="10" type="ORF">ACGRH2_15565</name>
</gene>
<evidence type="ECO:0000256" key="5">
    <source>
        <dbReference type="ARBA" id="ARBA00022679"/>
    </source>
</evidence>
<comment type="similarity">
    <text evidence="8">Belongs to the methyltransferase superfamily.</text>
</comment>
<evidence type="ECO:0000313" key="10">
    <source>
        <dbReference type="EMBL" id="MFH0261824.1"/>
    </source>
</evidence>
<dbReference type="GO" id="GO:0102130">
    <property type="term" value="F:malonyl-CoA methyltransferase activity"/>
    <property type="evidence" value="ECO:0007669"/>
    <property type="project" value="UniProtKB-EC"/>
</dbReference>
<keyword evidence="6 8" id="KW-0949">S-adenosyl-L-methionine</keyword>
<keyword evidence="7 8" id="KW-0093">Biotin biosynthesis</keyword>
<dbReference type="Gene3D" id="3.40.50.150">
    <property type="entry name" value="Vaccinia Virus protein VP39"/>
    <property type="match status" value="1"/>
</dbReference>
<dbReference type="InterPro" id="IPR013216">
    <property type="entry name" value="Methyltransf_11"/>
</dbReference>
<evidence type="ECO:0000256" key="7">
    <source>
        <dbReference type="ARBA" id="ARBA00022756"/>
    </source>
</evidence>
<dbReference type="SUPFAM" id="SSF53335">
    <property type="entry name" value="S-adenosyl-L-methionine-dependent methyltransferases"/>
    <property type="match status" value="1"/>
</dbReference>
<evidence type="ECO:0000313" key="11">
    <source>
        <dbReference type="Proteomes" id="UP001607125"/>
    </source>
</evidence>
<evidence type="ECO:0000256" key="4">
    <source>
        <dbReference type="ARBA" id="ARBA00022603"/>
    </source>
</evidence>
<dbReference type="HAMAP" id="MF_00835">
    <property type="entry name" value="BioC"/>
    <property type="match status" value="1"/>
</dbReference>
<dbReference type="GO" id="GO:0032259">
    <property type="term" value="P:methylation"/>
    <property type="evidence" value="ECO:0007669"/>
    <property type="project" value="UniProtKB-KW"/>
</dbReference>
<keyword evidence="5 8" id="KW-0808">Transferase</keyword>
<dbReference type="Pfam" id="PF08241">
    <property type="entry name" value="Methyltransf_11"/>
    <property type="match status" value="1"/>
</dbReference>
<keyword evidence="11" id="KW-1185">Reference proteome</keyword>
<comment type="function">
    <text evidence="8">Converts the free carboxyl group of a malonyl-thioester to its methyl ester by transfer of a methyl group from S-adenosyl-L-methionine (SAM). It allows to synthesize pimeloyl-ACP via the fatty acid synthetic pathway.</text>
</comment>
<feature type="domain" description="Methyltransferase type 11" evidence="9">
    <location>
        <begin position="58"/>
        <end position="151"/>
    </location>
</feature>
<dbReference type="PANTHER" id="PTHR13090:SF1">
    <property type="entry name" value="ARGININE-HYDROXYLASE NDUFAF5, MITOCHONDRIAL"/>
    <property type="match status" value="1"/>
</dbReference>
<protein>
    <recommendedName>
        <fullName evidence="3 8">Malonyl-[acyl-carrier protein] O-methyltransferase</fullName>
        <shortName evidence="8">Malonyl-ACP O-methyltransferase</shortName>
        <ecNumber evidence="3 8">2.1.1.197</ecNumber>
    </recommendedName>
    <alternativeName>
        <fullName evidence="8">Biotin synthesis protein BioC</fullName>
    </alternativeName>
</protein>
<evidence type="ECO:0000256" key="3">
    <source>
        <dbReference type="ARBA" id="ARBA00012327"/>
    </source>
</evidence>
<dbReference type="InterPro" id="IPR011814">
    <property type="entry name" value="BioC"/>
</dbReference>
<evidence type="ECO:0000259" key="9">
    <source>
        <dbReference type="Pfam" id="PF08241"/>
    </source>
</evidence>
<accession>A0ABW7IJM2</accession>
<comment type="catalytic activity">
    <reaction evidence="1 8">
        <text>malonyl-[ACP] + S-adenosyl-L-methionine = malonyl-[ACP] methyl ester + S-adenosyl-L-homocysteine</text>
        <dbReference type="Rhea" id="RHEA:17105"/>
        <dbReference type="Rhea" id="RHEA-COMP:9623"/>
        <dbReference type="Rhea" id="RHEA-COMP:9954"/>
        <dbReference type="ChEBI" id="CHEBI:57856"/>
        <dbReference type="ChEBI" id="CHEBI:59789"/>
        <dbReference type="ChEBI" id="CHEBI:78449"/>
        <dbReference type="ChEBI" id="CHEBI:78845"/>
        <dbReference type="EC" id="2.1.1.197"/>
    </reaction>
</comment>
<sequence>MTEVLAHLHAPLLPNKDAISAAFGRAAEHYDQHAELQRKVADRLLDKLPNDLSGCRVLDLGCGTGYCAQQLLLRGAEVVCADLSAEMLTEAQRRCGIENVTYQLADAEQLPFTSAEFDYVVSSLALQWCADLSIPLREMKRVTRAGGAVFFSSLIDGSLKELKRSWGKIDAYQHVNDFTTLNQVKIALAQSGCRDHQLDLPEMVMWYRTALGLMKDLKGIGANHVEGRSKGFTGKQALRALEMEYQKYANQDGLLPASYQICLGSVAL</sequence>
<evidence type="ECO:0000256" key="2">
    <source>
        <dbReference type="ARBA" id="ARBA00004746"/>
    </source>
</evidence>
<dbReference type="NCBIfam" id="TIGR02072">
    <property type="entry name" value="BioC"/>
    <property type="match status" value="1"/>
</dbReference>
<evidence type="ECO:0000256" key="6">
    <source>
        <dbReference type="ARBA" id="ARBA00022691"/>
    </source>
</evidence>